<feature type="region of interest" description="Disordered" evidence="1">
    <location>
        <begin position="1"/>
        <end position="51"/>
    </location>
</feature>
<evidence type="ECO:0000313" key="3">
    <source>
        <dbReference type="Proteomes" id="UP000275078"/>
    </source>
</evidence>
<accession>A0A3N4IUV7</accession>
<dbReference type="AlphaFoldDB" id="A0A3N4IUV7"/>
<dbReference type="OrthoDB" id="3358750at2759"/>
<feature type="compositionally biased region" description="Basic and acidic residues" evidence="1">
    <location>
        <begin position="94"/>
        <end position="105"/>
    </location>
</feature>
<dbReference type="EMBL" id="ML119645">
    <property type="protein sequence ID" value="RPA88051.1"/>
    <property type="molecule type" value="Genomic_DNA"/>
</dbReference>
<evidence type="ECO:0000256" key="1">
    <source>
        <dbReference type="SAM" id="MobiDB-lite"/>
    </source>
</evidence>
<dbReference type="Proteomes" id="UP000275078">
    <property type="component" value="Unassembled WGS sequence"/>
</dbReference>
<organism evidence="2 3">
    <name type="scientific">Ascobolus immersus RN42</name>
    <dbReference type="NCBI Taxonomy" id="1160509"/>
    <lineage>
        <taxon>Eukaryota</taxon>
        <taxon>Fungi</taxon>
        <taxon>Dikarya</taxon>
        <taxon>Ascomycota</taxon>
        <taxon>Pezizomycotina</taxon>
        <taxon>Pezizomycetes</taxon>
        <taxon>Pezizales</taxon>
        <taxon>Ascobolaceae</taxon>
        <taxon>Ascobolus</taxon>
    </lineage>
</organism>
<proteinExistence type="predicted"/>
<keyword evidence="3" id="KW-1185">Reference proteome</keyword>
<protein>
    <submittedName>
        <fullName evidence="2">Uncharacterized protein</fullName>
    </submittedName>
</protein>
<name>A0A3N4IUV7_ASCIM</name>
<reference evidence="2 3" key="1">
    <citation type="journal article" date="2018" name="Nat. Ecol. Evol.">
        <title>Pezizomycetes genomes reveal the molecular basis of ectomycorrhizal truffle lifestyle.</title>
        <authorList>
            <person name="Murat C."/>
            <person name="Payen T."/>
            <person name="Noel B."/>
            <person name="Kuo A."/>
            <person name="Morin E."/>
            <person name="Chen J."/>
            <person name="Kohler A."/>
            <person name="Krizsan K."/>
            <person name="Balestrini R."/>
            <person name="Da Silva C."/>
            <person name="Montanini B."/>
            <person name="Hainaut M."/>
            <person name="Levati E."/>
            <person name="Barry K.W."/>
            <person name="Belfiori B."/>
            <person name="Cichocki N."/>
            <person name="Clum A."/>
            <person name="Dockter R.B."/>
            <person name="Fauchery L."/>
            <person name="Guy J."/>
            <person name="Iotti M."/>
            <person name="Le Tacon F."/>
            <person name="Lindquist E.A."/>
            <person name="Lipzen A."/>
            <person name="Malagnac F."/>
            <person name="Mello A."/>
            <person name="Molinier V."/>
            <person name="Miyauchi S."/>
            <person name="Poulain J."/>
            <person name="Riccioni C."/>
            <person name="Rubini A."/>
            <person name="Sitrit Y."/>
            <person name="Splivallo R."/>
            <person name="Traeger S."/>
            <person name="Wang M."/>
            <person name="Zifcakova L."/>
            <person name="Wipf D."/>
            <person name="Zambonelli A."/>
            <person name="Paolocci F."/>
            <person name="Nowrousian M."/>
            <person name="Ottonello S."/>
            <person name="Baldrian P."/>
            <person name="Spatafora J.W."/>
            <person name="Henrissat B."/>
            <person name="Nagy L.G."/>
            <person name="Aury J.M."/>
            <person name="Wincker P."/>
            <person name="Grigoriev I.V."/>
            <person name="Bonfante P."/>
            <person name="Martin F.M."/>
        </authorList>
    </citation>
    <scope>NUCLEOTIDE SEQUENCE [LARGE SCALE GENOMIC DNA]</scope>
    <source>
        <strain evidence="2 3">RN42</strain>
    </source>
</reference>
<gene>
    <name evidence="2" type="ORF">BJ508DRAFT_409961</name>
</gene>
<evidence type="ECO:0000313" key="2">
    <source>
        <dbReference type="EMBL" id="RPA88051.1"/>
    </source>
</evidence>
<feature type="region of interest" description="Disordered" evidence="1">
    <location>
        <begin position="63"/>
        <end position="121"/>
    </location>
</feature>
<sequence>MPDSGMHGAGNSNVGMKNIYEDGDQRRGKQNTPGDSLKAAKELAETSNDPVERAGALNTVHHLEAQMNSKPAGNKHEEQLQNTGAQIDRDLEEEDKRMIDKKNAEGKGPAGATGHGERVKY</sequence>